<dbReference type="EMBL" id="BKCJ010004538">
    <property type="protein sequence ID" value="GEU61638.1"/>
    <property type="molecule type" value="Genomic_DNA"/>
</dbReference>
<evidence type="ECO:0000313" key="2">
    <source>
        <dbReference type="EMBL" id="GEU61638.1"/>
    </source>
</evidence>
<organism evidence="2">
    <name type="scientific">Tanacetum cinerariifolium</name>
    <name type="common">Dalmatian daisy</name>
    <name type="synonym">Chrysanthemum cinerariifolium</name>
    <dbReference type="NCBI Taxonomy" id="118510"/>
    <lineage>
        <taxon>Eukaryota</taxon>
        <taxon>Viridiplantae</taxon>
        <taxon>Streptophyta</taxon>
        <taxon>Embryophyta</taxon>
        <taxon>Tracheophyta</taxon>
        <taxon>Spermatophyta</taxon>
        <taxon>Magnoliopsida</taxon>
        <taxon>eudicotyledons</taxon>
        <taxon>Gunneridae</taxon>
        <taxon>Pentapetalae</taxon>
        <taxon>asterids</taxon>
        <taxon>campanulids</taxon>
        <taxon>Asterales</taxon>
        <taxon>Asteraceae</taxon>
        <taxon>Asteroideae</taxon>
        <taxon>Anthemideae</taxon>
        <taxon>Anthemidinae</taxon>
        <taxon>Tanacetum</taxon>
    </lineage>
</organism>
<name>A0A6L2LJ21_TANCI</name>
<accession>A0A6L2LJ21</accession>
<feature type="region of interest" description="Disordered" evidence="1">
    <location>
        <begin position="1"/>
        <end position="24"/>
    </location>
</feature>
<feature type="non-terminal residue" evidence="2">
    <location>
        <position position="1"/>
    </location>
</feature>
<sequence length="289" mass="31593">RITSGKNIGRKNKVGGMGGRDESERRRAESQWIVAARPLCHLQYPSSRYDVRGTVRAGLHRARKLSQVATTCEEPLGQVYVVRGKLVKSLRRARNRWGRFTSCEKSWSSRYDVRGTIGAGLRRARNLGWSTTGLGTMRKLESHSQPSLSSGTKSLRRARNRRGRFTSCEETWSSRYNVRGNVGAGLRRARKVSQVAMTCEEPSGQVYDVQGTVGAGALVVYNGPRNVDNLGFGCLLFPLSGTKENESMMMVGMILKKLVGIVVYNGGGDSGDGGNGSGGSLKFKEGERG</sequence>
<dbReference type="AlphaFoldDB" id="A0A6L2LJ21"/>
<protein>
    <submittedName>
        <fullName evidence="2">Uncharacterized protein</fullName>
    </submittedName>
</protein>
<feature type="region of interest" description="Disordered" evidence="1">
    <location>
        <begin position="141"/>
        <end position="160"/>
    </location>
</feature>
<feature type="compositionally biased region" description="Polar residues" evidence="1">
    <location>
        <begin position="143"/>
        <end position="153"/>
    </location>
</feature>
<gene>
    <name evidence="2" type="ORF">Tci_033616</name>
</gene>
<comment type="caution">
    <text evidence="2">The sequence shown here is derived from an EMBL/GenBank/DDBJ whole genome shotgun (WGS) entry which is preliminary data.</text>
</comment>
<reference evidence="2" key="1">
    <citation type="journal article" date="2019" name="Sci. Rep.">
        <title>Draft genome of Tanacetum cinerariifolium, the natural source of mosquito coil.</title>
        <authorList>
            <person name="Yamashiro T."/>
            <person name="Shiraishi A."/>
            <person name="Satake H."/>
            <person name="Nakayama K."/>
        </authorList>
    </citation>
    <scope>NUCLEOTIDE SEQUENCE</scope>
</reference>
<proteinExistence type="predicted"/>
<evidence type="ECO:0000256" key="1">
    <source>
        <dbReference type="SAM" id="MobiDB-lite"/>
    </source>
</evidence>